<organism evidence="7 8">
    <name type="scientific">Chitinimonas arctica</name>
    <dbReference type="NCBI Taxonomy" id="2594795"/>
    <lineage>
        <taxon>Bacteria</taxon>
        <taxon>Pseudomonadati</taxon>
        <taxon>Pseudomonadota</taxon>
        <taxon>Betaproteobacteria</taxon>
        <taxon>Neisseriales</taxon>
        <taxon>Chitinibacteraceae</taxon>
        <taxon>Chitinimonas</taxon>
    </lineage>
</organism>
<dbReference type="SMART" id="SM00347">
    <property type="entry name" value="HTH_MARR"/>
    <property type="match status" value="1"/>
</dbReference>
<keyword evidence="4" id="KW-0238">DNA-binding</keyword>
<dbReference type="PANTHER" id="PTHR33164">
    <property type="entry name" value="TRANSCRIPTIONAL REGULATOR, MARR FAMILY"/>
    <property type="match status" value="1"/>
</dbReference>
<dbReference type="PROSITE" id="PS50995">
    <property type="entry name" value="HTH_MARR_2"/>
    <property type="match status" value="1"/>
</dbReference>
<dbReference type="GO" id="GO:0006950">
    <property type="term" value="P:response to stress"/>
    <property type="evidence" value="ECO:0007669"/>
    <property type="project" value="TreeGrafter"/>
</dbReference>
<dbReference type="GO" id="GO:0003677">
    <property type="term" value="F:DNA binding"/>
    <property type="evidence" value="ECO:0007669"/>
    <property type="project" value="UniProtKB-KW"/>
</dbReference>
<dbReference type="RefSeq" id="WP_144278554.1">
    <property type="nucleotide sequence ID" value="NZ_CP041730.1"/>
</dbReference>
<dbReference type="GO" id="GO:0003700">
    <property type="term" value="F:DNA-binding transcription factor activity"/>
    <property type="evidence" value="ECO:0007669"/>
    <property type="project" value="InterPro"/>
</dbReference>
<dbReference type="PANTHER" id="PTHR33164:SF5">
    <property type="entry name" value="ORGANIC HYDROPEROXIDE RESISTANCE TRANSCRIPTIONAL REGULATOR"/>
    <property type="match status" value="1"/>
</dbReference>
<dbReference type="InterPro" id="IPR036388">
    <property type="entry name" value="WH-like_DNA-bd_sf"/>
</dbReference>
<evidence type="ECO:0000256" key="3">
    <source>
        <dbReference type="ARBA" id="ARBA00023015"/>
    </source>
</evidence>
<dbReference type="EMBL" id="CP041730">
    <property type="protein sequence ID" value="QDQ27161.1"/>
    <property type="molecule type" value="Genomic_DNA"/>
</dbReference>
<evidence type="ECO:0000313" key="7">
    <source>
        <dbReference type="EMBL" id="QDQ27161.1"/>
    </source>
</evidence>
<dbReference type="InterPro" id="IPR000835">
    <property type="entry name" value="HTH_MarR-typ"/>
</dbReference>
<dbReference type="AlphaFoldDB" id="A0A516SG79"/>
<dbReference type="KEGG" id="cari:FNU76_12740"/>
<dbReference type="GO" id="GO:0005737">
    <property type="term" value="C:cytoplasm"/>
    <property type="evidence" value="ECO:0007669"/>
    <property type="project" value="UniProtKB-SubCell"/>
</dbReference>
<dbReference type="FunFam" id="1.10.10.10:FF:000163">
    <property type="entry name" value="MarR family transcriptional regulator"/>
    <property type="match status" value="1"/>
</dbReference>
<dbReference type="InterPro" id="IPR039422">
    <property type="entry name" value="MarR/SlyA-like"/>
</dbReference>
<dbReference type="Gene3D" id="1.10.10.10">
    <property type="entry name" value="Winged helix-like DNA-binding domain superfamily/Winged helix DNA-binding domain"/>
    <property type="match status" value="1"/>
</dbReference>
<evidence type="ECO:0000256" key="1">
    <source>
        <dbReference type="ARBA" id="ARBA00004496"/>
    </source>
</evidence>
<dbReference type="OrthoDB" id="9806864at2"/>
<evidence type="ECO:0000256" key="5">
    <source>
        <dbReference type="ARBA" id="ARBA00023163"/>
    </source>
</evidence>
<dbReference type="Pfam" id="PF01047">
    <property type="entry name" value="MarR"/>
    <property type="match status" value="1"/>
</dbReference>
<evidence type="ECO:0000256" key="2">
    <source>
        <dbReference type="ARBA" id="ARBA00022490"/>
    </source>
</evidence>
<evidence type="ECO:0000313" key="8">
    <source>
        <dbReference type="Proteomes" id="UP000317550"/>
    </source>
</evidence>
<evidence type="ECO:0000259" key="6">
    <source>
        <dbReference type="PROSITE" id="PS50995"/>
    </source>
</evidence>
<feature type="domain" description="HTH marR-type" evidence="6">
    <location>
        <begin position="14"/>
        <end position="144"/>
    </location>
</feature>
<reference evidence="8" key="1">
    <citation type="submission" date="2019-07" db="EMBL/GenBank/DDBJ databases">
        <title>Chitinimonas sp. nov., isolated from Ny-Alesund, arctica soil.</title>
        <authorList>
            <person name="Xu Q."/>
            <person name="Peng F."/>
        </authorList>
    </citation>
    <scope>NUCLEOTIDE SEQUENCE [LARGE SCALE GENOMIC DNA]</scope>
    <source>
        <strain evidence="8">R3-44</strain>
    </source>
</reference>
<keyword evidence="3" id="KW-0805">Transcription regulation</keyword>
<proteinExistence type="predicted"/>
<dbReference type="SUPFAM" id="SSF46785">
    <property type="entry name" value="Winged helix' DNA-binding domain"/>
    <property type="match status" value="1"/>
</dbReference>
<keyword evidence="8" id="KW-1185">Reference proteome</keyword>
<dbReference type="Proteomes" id="UP000317550">
    <property type="component" value="Chromosome"/>
</dbReference>
<dbReference type="InterPro" id="IPR036390">
    <property type="entry name" value="WH_DNA-bd_sf"/>
</dbReference>
<accession>A0A516SG79</accession>
<gene>
    <name evidence="7" type="ORF">FNU76_12740</name>
</gene>
<comment type="subcellular location">
    <subcellularLocation>
        <location evidence="1">Cytoplasm</location>
    </subcellularLocation>
</comment>
<name>A0A516SG79_9NEIS</name>
<evidence type="ECO:0000256" key="4">
    <source>
        <dbReference type="ARBA" id="ARBA00023125"/>
    </source>
</evidence>
<protein>
    <submittedName>
        <fullName evidence="7">Winged helix-turn-helix transcriptional regulator</fullName>
    </submittedName>
</protein>
<keyword evidence="2" id="KW-0963">Cytoplasm</keyword>
<sequence>MNNDPQEMDWLKLDAQLCFRLYAASRNVTRCYQPLLAELGLTYPQYLVMLVLWEHDAVTVKNIGERLRLDSGTLTPLLKRLEQNGLLRRERRAENERELRVCLSEAGQQLRERATAIPPALVAALGLSLPEIEQLRQLLDKLLGSTGEKERPAAPDRPRSLD</sequence>
<keyword evidence="5" id="KW-0804">Transcription</keyword>